<dbReference type="Proteomes" id="UP000612899">
    <property type="component" value="Unassembled WGS sequence"/>
</dbReference>
<evidence type="ECO:0008006" key="3">
    <source>
        <dbReference type="Google" id="ProtNLM"/>
    </source>
</evidence>
<organism evidence="1 2">
    <name type="scientific">Rhizocola hellebori</name>
    <dbReference type="NCBI Taxonomy" id="1392758"/>
    <lineage>
        <taxon>Bacteria</taxon>
        <taxon>Bacillati</taxon>
        <taxon>Actinomycetota</taxon>
        <taxon>Actinomycetes</taxon>
        <taxon>Micromonosporales</taxon>
        <taxon>Micromonosporaceae</taxon>
        <taxon>Rhizocola</taxon>
    </lineage>
</organism>
<reference evidence="1" key="1">
    <citation type="submission" date="2021-01" db="EMBL/GenBank/DDBJ databases">
        <title>Whole genome shotgun sequence of Rhizocola hellebori NBRC 109834.</title>
        <authorList>
            <person name="Komaki H."/>
            <person name="Tamura T."/>
        </authorList>
    </citation>
    <scope>NUCLEOTIDE SEQUENCE</scope>
    <source>
        <strain evidence="1">NBRC 109834</strain>
    </source>
</reference>
<evidence type="ECO:0000313" key="1">
    <source>
        <dbReference type="EMBL" id="GIH08226.1"/>
    </source>
</evidence>
<dbReference type="InterPro" id="IPR025358">
    <property type="entry name" value="DUF4262"/>
</dbReference>
<name>A0A8J3QFC0_9ACTN</name>
<dbReference type="AlphaFoldDB" id="A0A8J3QFC0"/>
<dbReference type="Pfam" id="PF14081">
    <property type="entry name" value="DUF4262"/>
    <property type="match status" value="1"/>
</dbReference>
<gene>
    <name evidence="1" type="ORF">Rhe02_62930</name>
</gene>
<protein>
    <recommendedName>
        <fullName evidence="3">DUF4262 domain-containing protein</fullName>
    </recommendedName>
</protein>
<dbReference type="EMBL" id="BONY01000046">
    <property type="protein sequence ID" value="GIH08226.1"/>
    <property type="molecule type" value="Genomic_DNA"/>
</dbReference>
<proteinExistence type="predicted"/>
<accession>A0A8J3QFC0</accession>
<sequence length="151" mass="16637">MVRQHGWFIQYVSGRMCDRPGCDCGDAEEDELAFAYTIGLFGLNHPELLILGVPPQTASGVLNDLGRRVKAGQALLPGSIITFQQWPHRIVPEQVPNPAEIVLGANGYYRMAPGTSVPVLQLSYDDEQGRFPWQEGYSAPGLQPRPGEFRA</sequence>
<keyword evidence="2" id="KW-1185">Reference proteome</keyword>
<evidence type="ECO:0000313" key="2">
    <source>
        <dbReference type="Proteomes" id="UP000612899"/>
    </source>
</evidence>
<comment type="caution">
    <text evidence="1">The sequence shown here is derived from an EMBL/GenBank/DDBJ whole genome shotgun (WGS) entry which is preliminary data.</text>
</comment>